<name>A0A914ZVP6_PARUN</name>
<protein>
    <submittedName>
        <fullName evidence="2">Uncharacterized protein</fullName>
    </submittedName>
</protein>
<keyword evidence="1" id="KW-1185">Reference proteome</keyword>
<sequence>MMGERHEEGRERLQCNAICRKFFYEHYSNAISMREHIVCKCTNLSNNYYSKITEGGVWKFDSYNAHYTVNLDCHLSP</sequence>
<evidence type="ECO:0000313" key="2">
    <source>
        <dbReference type="WBParaSite" id="PgB13_g061_t02"/>
    </source>
</evidence>
<reference evidence="2" key="1">
    <citation type="submission" date="2022-11" db="UniProtKB">
        <authorList>
            <consortium name="WormBaseParasite"/>
        </authorList>
    </citation>
    <scope>IDENTIFICATION</scope>
</reference>
<dbReference type="WBParaSite" id="PgB13_g061_t02">
    <property type="protein sequence ID" value="PgB13_g061_t02"/>
    <property type="gene ID" value="PgB13_g061"/>
</dbReference>
<evidence type="ECO:0000313" key="1">
    <source>
        <dbReference type="Proteomes" id="UP000887569"/>
    </source>
</evidence>
<dbReference type="Proteomes" id="UP000887569">
    <property type="component" value="Unplaced"/>
</dbReference>
<dbReference type="AlphaFoldDB" id="A0A914ZVP6"/>
<accession>A0A914ZVP6</accession>
<organism evidence="1 2">
    <name type="scientific">Parascaris univalens</name>
    <name type="common">Nematode worm</name>
    <dbReference type="NCBI Taxonomy" id="6257"/>
    <lineage>
        <taxon>Eukaryota</taxon>
        <taxon>Metazoa</taxon>
        <taxon>Ecdysozoa</taxon>
        <taxon>Nematoda</taxon>
        <taxon>Chromadorea</taxon>
        <taxon>Rhabditida</taxon>
        <taxon>Spirurina</taxon>
        <taxon>Ascaridomorpha</taxon>
        <taxon>Ascaridoidea</taxon>
        <taxon>Ascarididae</taxon>
        <taxon>Parascaris</taxon>
    </lineage>
</organism>
<proteinExistence type="predicted"/>